<dbReference type="AlphaFoldDB" id="A0A0P0D7K1"/>
<comment type="similarity">
    <text evidence="1">Belongs to the universal stress protein A family.</text>
</comment>
<dbReference type="PRINTS" id="PR01438">
    <property type="entry name" value="UNVRSLSTRESS"/>
</dbReference>
<dbReference type="PANTHER" id="PTHR46268">
    <property type="entry name" value="STRESS RESPONSE PROTEIN NHAX"/>
    <property type="match status" value="1"/>
</dbReference>
<evidence type="ECO:0000259" key="2">
    <source>
        <dbReference type="Pfam" id="PF00582"/>
    </source>
</evidence>
<protein>
    <submittedName>
        <fullName evidence="3">Universal stress protein</fullName>
    </submittedName>
</protein>
<gene>
    <name evidence="3" type="ORF">APS56_00610</name>
</gene>
<name>A0A0P0D7K1_9FLAO</name>
<dbReference type="CDD" id="cd00293">
    <property type="entry name" value="USP-like"/>
    <property type="match status" value="1"/>
</dbReference>
<dbReference type="STRING" id="1736674.APS56_00610"/>
<dbReference type="RefSeq" id="WP_054723802.1">
    <property type="nucleotide sequence ID" value="NZ_CP012898.1"/>
</dbReference>
<keyword evidence="4" id="KW-1185">Reference proteome</keyword>
<reference evidence="3 4" key="1">
    <citation type="submission" date="2015-10" db="EMBL/GenBank/DDBJ databases">
        <authorList>
            <person name="Gilbert D.G."/>
        </authorList>
    </citation>
    <scope>NUCLEOTIDE SEQUENCE [LARGE SCALE GENOMIC DNA]</scope>
    <source>
        <strain evidence="4">HZ-22</strain>
    </source>
</reference>
<evidence type="ECO:0000313" key="3">
    <source>
        <dbReference type="EMBL" id="ALJ03740.1"/>
    </source>
</evidence>
<sequence length="283" mass="32884">MKNILLPTDFSINSWNAIKYAIHLFKNETCNFYLLYVHKLSNTIVVNHSYAYANDTVLDDVHAKPATIKLHNILKQITKHFPINSNHKFYTLYDNNFFIESIRKHVKEKKIDIIVIGTKGASALKKIIVGSNTSDVITKVKCTTIAVPENTKYAKPKEIAFPTDFSLNYDMRMLQPLSDILDKHNPALNILNVSKSKTDLNAEQKQNTELLDDYFSYVNHSFHYVTNSNIENAIQCFIENRHIDMICMMAKNLNYFQQILFHNKVKEINYHTEIPFLILHEKN</sequence>
<evidence type="ECO:0000313" key="4">
    <source>
        <dbReference type="Proteomes" id="UP000057981"/>
    </source>
</evidence>
<evidence type="ECO:0000256" key="1">
    <source>
        <dbReference type="ARBA" id="ARBA00008791"/>
    </source>
</evidence>
<dbReference type="InterPro" id="IPR006016">
    <property type="entry name" value="UspA"/>
</dbReference>
<dbReference type="SUPFAM" id="SSF52402">
    <property type="entry name" value="Adenine nucleotide alpha hydrolases-like"/>
    <property type="match status" value="2"/>
</dbReference>
<organism evidence="3 4">
    <name type="scientific">Pseudalgibacter alginicilyticus</name>
    <dbReference type="NCBI Taxonomy" id="1736674"/>
    <lineage>
        <taxon>Bacteria</taxon>
        <taxon>Pseudomonadati</taxon>
        <taxon>Bacteroidota</taxon>
        <taxon>Flavobacteriia</taxon>
        <taxon>Flavobacteriales</taxon>
        <taxon>Flavobacteriaceae</taxon>
        <taxon>Pseudalgibacter</taxon>
    </lineage>
</organism>
<dbReference type="OrthoDB" id="9788959at2"/>
<dbReference type="InterPro" id="IPR014729">
    <property type="entry name" value="Rossmann-like_a/b/a_fold"/>
</dbReference>
<dbReference type="Pfam" id="PF00582">
    <property type="entry name" value="Usp"/>
    <property type="match status" value="1"/>
</dbReference>
<accession>A0A0P0D7K1</accession>
<proteinExistence type="inferred from homology"/>
<dbReference type="EMBL" id="CP012898">
    <property type="protein sequence ID" value="ALJ03740.1"/>
    <property type="molecule type" value="Genomic_DNA"/>
</dbReference>
<dbReference type="Gene3D" id="3.40.50.620">
    <property type="entry name" value="HUPs"/>
    <property type="match status" value="2"/>
</dbReference>
<dbReference type="Proteomes" id="UP000057981">
    <property type="component" value="Chromosome"/>
</dbReference>
<feature type="domain" description="UspA" evidence="2">
    <location>
        <begin position="100"/>
        <end position="148"/>
    </location>
</feature>
<dbReference type="InterPro" id="IPR006015">
    <property type="entry name" value="Universal_stress_UspA"/>
</dbReference>
<dbReference type="PANTHER" id="PTHR46268:SF6">
    <property type="entry name" value="UNIVERSAL STRESS PROTEIN UP12"/>
    <property type="match status" value="1"/>
</dbReference>
<dbReference type="KEGG" id="ahz:APS56_00610"/>